<sequence>MTQRPVAPPADAAGAAGRALADARPAVFWLDDPDRPVTVPPLAGATTADLTVVGGGYTGLWTALRAKERDPGRDVLLLEAGACGDQASGRNGGFASASLTHGFGNGRARWPEELAEADRLGAENLREIGETVRRYDIDCHWERTGELMVATAPHQVEELAGLAREMGDASHRVELLDAPAVRELVASPSYLGGLLDPEGTAMVEPARLAWGLREACLGLGVRIHEHTAVTGLASGPAGVQVRTRAGTVRTASVALATNAFPALLRRLRLMTVPVYDYVLVTEPLSPAQLASVGWRGRQGVGDSGNLFHYYRLTRDNRILWGGYDAVYHYGSQVHRGLEQRAATHRVLAEHFFETFPQLDGLRFTHRWGGVIDTSTRFAAFFGTAHRGRVGYALGYTGLGVAASRFGAEVMLDLLAGEDTERTRLRMVRERPLPFPPEPLRYAGVQLTRRSLARADAREGRRDLWLRTLDRMGLGFDS</sequence>
<dbReference type="SUPFAM" id="SSF51905">
    <property type="entry name" value="FAD/NAD(P)-binding domain"/>
    <property type="match status" value="1"/>
</dbReference>
<dbReference type="RefSeq" id="WP_221025503.1">
    <property type="nucleotide sequence ID" value="NZ_JAIEZQ010000002.1"/>
</dbReference>
<organism evidence="2 3">
    <name type="scientific">Nocardioides jiangsuensis</name>
    <dbReference type="NCBI Taxonomy" id="2866161"/>
    <lineage>
        <taxon>Bacteria</taxon>
        <taxon>Bacillati</taxon>
        <taxon>Actinomycetota</taxon>
        <taxon>Actinomycetes</taxon>
        <taxon>Propionibacteriales</taxon>
        <taxon>Nocardioidaceae</taxon>
        <taxon>Nocardioides</taxon>
    </lineage>
</organism>
<comment type="caution">
    <text evidence="2">The sequence shown here is derived from an EMBL/GenBank/DDBJ whole genome shotgun (WGS) entry which is preliminary data.</text>
</comment>
<dbReference type="EMBL" id="JAIEZQ010000002">
    <property type="protein sequence ID" value="MBY9075799.1"/>
    <property type="molecule type" value="Genomic_DNA"/>
</dbReference>
<dbReference type="Pfam" id="PF01266">
    <property type="entry name" value="DAO"/>
    <property type="match status" value="1"/>
</dbReference>
<accession>A0ABS7RL69</accession>
<keyword evidence="3" id="KW-1185">Reference proteome</keyword>
<evidence type="ECO:0000259" key="1">
    <source>
        <dbReference type="Pfam" id="PF01266"/>
    </source>
</evidence>
<reference evidence="2 3" key="1">
    <citation type="submission" date="2021-08" db="EMBL/GenBank/DDBJ databases">
        <title>Nocardioides bacterium WL0053 sp. nov., isolated from the sediment.</title>
        <authorList>
            <person name="Wang L."/>
            <person name="Zhang D."/>
            <person name="Zhang A."/>
        </authorList>
    </citation>
    <scope>NUCLEOTIDE SEQUENCE [LARGE SCALE GENOMIC DNA]</scope>
    <source>
        <strain evidence="2 3">WL0053</strain>
    </source>
</reference>
<dbReference type="Gene3D" id="3.30.9.10">
    <property type="entry name" value="D-Amino Acid Oxidase, subunit A, domain 2"/>
    <property type="match status" value="1"/>
</dbReference>
<gene>
    <name evidence="2" type="ORF">K1X13_13285</name>
</gene>
<protein>
    <submittedName>
        <fullName evidence="2">FAD-binding oxidoreductase</fullName>
    </submittedName>
</protein>
<dbReference type="PANTHER" id="PTHR13847:SF281">
    <property type="entry name" value="FAD DEPENDENT OXIDOREDUCTASE DOMAIN-CONTAINING PROTEIN"/>
    <property type="match status" value="1"/>
</dbReference>
<dbReference type="InterPro" id="IPR036188">
    <property type="entry name" value="FAD/NAD-bd_sf"/>
</dbReference>
<dbReference type="PANTHER" id="PTHR13847">
    <property type="entry name" value="SARCOSINE DEHYDROGENASE-RELATED"/>
    <property type="match status" value="1"/>
</dbReference>
<dbReference type="InterPro" id="IPR006076">
    <property type="entry name" value="FAD-dep_OxRdtase"/>
</dbReference>
<dbReference type="Proteomes" id="UP000754710">
    <property type="component" value="Unassembled WGS sequence"/>
</dbReference>
<proteinExistence type="predicted"/>
<evidence type="ECO:0000313" key="2">
    <source>
        <dbReference type="EMBL" id="MBY9075799.1"/>
    </source>
</evidence>
<feature type="domain" description="FAD dependent oxidoreductase" evidence="1">
    <location>
        <begin position="49"/>
        <end position="412"/>
    </location>
</feature>
<name>A0ABS7RL69_9ACTN</name>
<dbReference type="Gene3D" id="3.50.50.60">
    <property type="entry name" value="FAD/NAD(P)-binding domain"/>
    <property type="match status" value="1"/>
</dbReference>
<evidence type="ECO:0000313" key="3">
    <source>
        <dbReference type="Proteomes" id="UP000754710"/>
    </source>
</evidence>